<dbReference type="InterPro" id="IPR006015">
    <property type="entry name" value="Universal_stress_UspA"/>
</dbReference>
<dbReference type="InterPro" id="IPR014729">
    <property type="entry name" value="Rossmann-like_a/b/a_fold"/>
</dbReference>
<dbReference type="STRING" id="679926.Mpet_1212"/>
<comment type="similarity">
    <text evidence="1">Belongs to the universal stress protein A family.</text>
</comment>
<dbReference type="KEGG" id="mpi:Mpet_1212"/>
<dbReference type="Proteomes" id="UP000006565">
    <property type="component" value="Chromosome"/>
</dbReference>
<dbReference type="PANTHER" id="PTHR46268">
    <property type="entry name" value="STRESS RESPONSE PROTEIN NHAX"/>
    <property type="match status" value="1"/>
</dbReference>
<feature type="domain" description="UspA" evidence="2">
    <location>
        <begin position="1"/>
        <end position="141"/>
    </location>
</feature>
<protein>
    <submittedName>
        <fullName evidence="3">UspA domain protein</fullName>
    </submittedName>
</protein>
<evidence type="ECO:0000313" key="4">
    <source>
        <dbReference type="Proteomes" id="UP000006565"/>
    </source>
</evidence>
<dbReference type="SUPFAM" id="SSF52402">
    <property type="entry name" value="Adenine nucleotide alpha hydrolases-like"/>
    <property type="match status" value="1"/>
</dbReference>
<reference evidence="3 4" key="1">
    <citation type="journal article" date="2010" name="Stand. Genomic Sci.">
        <title>Complete genome sequence of Methanoplanus petrolearius type strain (SEBR 4847).</title>
        <authorList>
            <person name="Brambilla E."/>
            <person name="Djao O.D."/>
            <person name="Daligault H."/>
            <person name="Lapidus A."/>
            <person name="Lucas S."/>
            <person name="Hammon N."/>
            <person name="Nolan M."/>
            <person name="Tice H."/>
            <person name="Cheng J.F."/>
            <person name="Han C."/>
            <person name="Tapia R."/>
            <person name="Goodwin L."/>
            <person name="Pitluck S."/>
            <person name="Liolios K."/>
            <person name="Ivanova N."/>
            <person name="Mavromatis K."/>
            <person name="Mikhailova N."/>
            <person name="Pati A."/>
            <person name="Chen A."/>
            <person name="Palaniappan K."/>
            <person name="Land M."/>
            <person name="Hauser L."/>
            <person name="Chang Y.J."/>
            <person name="Jeffries C.D."/>
            <person name="Rohde M."/>
            <person name="Spring S."/>
            <person name="Sikorski J."/>
            <person name="Goker M."/>
            <person name="Woyke T."/>
            <person name="Bristow J."/>
            <person name="Eisen J.A."/>
            <person name="Markowitz V."/>
            <person name="Hugenholtz P."/>
            <person name="Kyrpides N.C."/>
            <person name="Klenk H.P."/>
        </authorList>
    </citation>
    <scope>NUCLEOTIDE SEQUENCE [LARGE SCALE GENOMIC DNA]</scope>
    <source>
        <strain evidence="4">DSM 11571 / OCM 486 / SEBR 4847</strain>
    </source>
</reference>
<dbReference type="OrthoDB" id="105697at2157"/>
<keyword evidence="4" id="KW-1185">Reference proteome</keyword>
<dbReference type="Gene3D" id="3.40.50.620">
    <property type="entry name" value="HUPs"/>
    <property type="match status" value="1"/>
</dbReference>
<dbReference type="CDD" id="cd00293">
    <property type="entry name" value="USP-like"/>
    <property type="match status" value="1"/>
</dbReference>
<accession>E1RDM0</accession>
<dbReference type="GeneID" id="9743678"/>
<dbReference type="HOGENOM" id="CLU_049301_16_0_2"/>
<dbReference type="PRINTS" id="PR01438">
    <property type="entry name" value="UNVRSLSTRESS"/>
</dbReference>
<dbReference type="RefSeq" id="WP_013329151.1">
    <property type="nucleotide sequence ID" value="NC_014507.1"/>
</dbReference>
<gene>
    <name evidence="3" type="ordered locus">Mpet_1212</name>
</gene>
<evidence type="ECO:0000259" key="2">
    <source>
        <dbReference type="Pfam" id="PF00582"/>
    </source>
</evidence>
<dbReference type="EMBL" id="CP002117">
    <property type="protein sequence ID" value="ADN35973.1"/>
    <property type="molecule type" value="Genomic_DNA"/>
</dbReference>
<dbReference type="InterPro" id="IPR006016">
    <property type="entry name" value="UspA"/>
</dbReference>
<evidence type="ECO:0000256" key="1">
    <source>
        <dbReference type="ARBA" id="ARBA00008791"/>
    </source>
</evidence>
<name>E1RDM0_METP4</name>
<organism evidence="3 4">
    <name type="scientific">Methanolacinia petrolearia (strain DSM 11571 / OCM 486 / SEBR 4847)</name>
    <name type="common">Methanoplanus petrolearius</name>
    <dbReference type="NCBI Taxonomy" id="679926"/>
    <lineage>
        <taxon>Archaea</taxon>
        <taxon>Methanobacteriati</taxon>
        <taxon>Methanobacteriota</taxon>
        <taxon>Stenosarchaea group</taxon>
        <taxon>Methanomicrobia</taxon>
        <taxon>Methanomicrobiales</taxon>
        <taxon>Methanomicrobiaceae</taxon>
        <taxon>Methanolacinia</taxon>
    </lineage>
</organism>
<proteinExistence type="inferred from homology"/>
<dbReference type="PANTHER" id="PTHR46268:SF6">
    <property type="entry name" value="UNIVERSAL STRESS PROTEIN UP12"/>
    <property type="match status" value="1"/>
</dbReference>
<dbReference type="Pfam" id="PF00582">
    <property type="entry name" value="Usp"/>
    <property type="match status" value="1"/>
</dbReference>
<dbReference type="AlphaFoldDB" id="E1RDM0"/>
<dbReference type="eggNOG" id="arCOG02053">
    <property type="taxonomic scope" value="Archaea"/>
</dbReference>
<evidence type="ECO:0000313" key="3">
    <source>
        <dbReference type="EMBL" id="ADN35973.1"/>
    </source>
</evidence>
<sequence>MFSTILVAVDGSEVSKKALEAALEEARVWKSELNAVYVIETGGFENIPADSTMEVVYNRLETIGNEALNAAEEGAKKNSLRYNSYIREGHAGDEIVKLSEEIGADLIVMGSHGKSGIDRLLLGSVTDFVTKHSKVSTMVVRL</sequence>